<keyword evidence="2" id="KW-1185">Reference proteome</keyword>
<gene>
    <name evidence="1" type="ORF">GMARGA_LOCUS7666</name>
</gene>
<reference evidence="1 2" key="1">
    <citation type="submission" date="2021-06" db="EMBL/GenBank/DDBJ databases">
        <authorList>
            <person name="Kallberg Y."/>
            <person name="Tangrot J."/>
            <person name="Rosling A."/>
        </authorList>
    </citation>
    <scope>NUCLEOTIDE SEQUENCE [LARGE SCALE GENOMIC DNA]</scope>
    <source>
        <strain evidence="1 2">120-4 pot B 10/14</strain>
    </source>
</reference>
<sequence length="310" mass="36928">MVNNFALPRFPSFYSHSEEPEHVLISDNRPWMSTQYFKFKLITSESISVITNTFLQAMSPNNEQNNIRYEFMTATTRRTPYGRRGDKEMTMVMKTDRVINLLYVDSFNFSDNFDIVHVSVSDLMDEKTAVIEAKSLRYIYTDRFDTYVEDTTQYRSTLDKLVDHRNIQVTYSLTGWEVTNISRDLMNNNTTRVVMQHYNWDGVRLASKMLNRSNSHQIINDFIAKIFELDKFYKFIYVNMYTGRRNKFNRKIYKRVKRKVYNIPSIPFDVYHDIFIKYSKNLKFVGVYTELFSKDSGMLDVIIEFDGQRI</sequence>
<evidence type="ECO:0000313" key="1">
    <source>
        <dbReference type="EMBL" id="CAG8617430.1"/>
    </source>
</evidence>
<name>A0ABN7UKL8_GIGMA</name>
<accession>A0ABN7UKL8</accession>
<evidence type="ECO:0000313" key="2">
    <source>
        <dbReference type="Proteomes" id="UP000789901"/>
    </source>
</evidence>
<organism evidence="1 2">
    <name type="scientific">Gigaspora margarita</name>
    <dbReference type="NCBI Taxonomy" id="4874"/>
    <lineage>
        <taxon>Eukaryota</taxon>
        <taxon>Fungi</taxon>
        <taxon>Fungi incertae sedis</taxon>
        <taxon>Mucoromycota</taxon>
        <taxon>Glomeromycotina</taxon>
        <taxon>Glomeromycetes</taxon>
        <taxon>Diversisporales</taxon>
        <taxon>Gigasporaceae</taxon>
        <taxon>Gigaspora</taxon>
    </lineage>
</organism>
<proteinExistence type="predicted"/>
<protein>
    <submittedName>
        <fullName evidence="1">45297_t:CDS:1</fullName>
    </submittedName>
</protein>
<comment type="caution">
    <text evidence="1">The sequence shown here is derived from an EMBL/GenBank/DDBJ whole genome shotgun (WGS) entry which is preliminary data.</text>
</comment>
<dbReference type="EMBL" id="CAJVQB010003782">
    <property type="protein sequence ID" value="CAG8617430.1"/>
    <property type="molecule type" value="Genomic_DNA"/>
</dbReference>
<dbReference type="Proteomes" id="UP000789901">
    <property type="component" value="Unassembled WGS sequence"/>
</dbReference>